<reference evidence="10 11" key="1">
    <citation type="submission" date="2015-01" db="EMBL/GenBank/DDBJ databases">
        <title>Evolution of Trichinella species and genotypes.</title>
        <authorList>
            <person name="Korhonen P.K."/>
            <person name="Edoardo P."/>
            <person name="Giuseppe L.R."/>
            <person name="Gasser R.B."/>
        </authorList>
    </citation>
    <scope>NUCLEOTIDE SEQUENCE [LARGE SCALE GENOMIC DNA]</scope>
    <source>
        <strain evidence="10">ISS2496</strain>
    </source>
</reference>
<evidence type="ECO:0000313" key="10">
    <source>
        <dbReference type="EMBL" id="KRY02214.1"/>
    </source>
</evidence>
<dbReference type="GO" id="GO:0006419">
    <property type="term" value="P:alanyl-tRNA aminoacylation"/>
    <property type="evidence" value="ECO:0007669"/>
    <property type="project" value="TreeGrafter"/>
</dbReference>
<name>A0A0V0YPX8_9BILA</name>
<dbReference type="AlphaFoldDB" id="A0A0V0YPX8"/>
<dbReference type="GO" id="GO:0000049">
    <property type="term" value="F:tRNA binding"/>
    <property type="evidence" value="ECO:0007669"/>
    <property type="project" value="UniProtKB-KW"/>
</dbReference>
<keyword evidence="4 10" id="KW-0436">Ligase</keyword>
<comment type="caution">
    <text evidence="10">The sequence shown here is derived from an EMBL/GenBank/DDBJ whole genome shotgun (WGS) entry which is preliminary data.</text>
</comment>
<dbReference type="EC" id="6.1.1.7" evidence="2"/>
<evidence type="ECO:0000256" key="9">
    <source>
        <dbReference type="ARBA" id="ARBA00023146"/>
    </source>
</evidence>
<evidence type="ECO:0000256" key="7">
    <source>
        <dbReference type="ARBA" id="ARBA00022884"/>
    </source>
</evidence>
<evidence type="ECO:0000313" key="11">
    <source>
        <dbReference type="Proteomes" id="UP000054783"/>
    </source>
</evidence>
<keyword evidence="8" id="KW-0648">Protein biosynthesis</keyword>
<dbReference type="GO" id="GO:0005524">
    <property type="term" value="F:ATP binding"/>
    <property type="evidence" value="ECO:0007669"/>
    <property type="project" value="UniProtKB-KW"/>
</dbReference>
<dbReference type="Gene3D" id="3.30.980.10">
    <property type="entry name" value="Threonyl-trna Synthetase, Chain A, domain 2"/>
    <property type="match status" value="1"/>
</dbReference>
<keyword evidence="11" id="KW-1185">Reference proteome</keyword>
<evidence type="ECO:0000256" key="3">
    <source>
        <dbReference type="ARBA" id="ARBA00022555"/>
    </source>
</evidence>
<evidence type="ECO:0000256" key="4">
    <source>
        <dbReference type="ARBA" id="ARBA00022598"/>
    </source>
</evidence>
<keyword evidence="7" id="KW-0694">RNA-binding</keyword>
<sequence>MLNFALREVLGDHIDQKGSIVLPEKLRFDFSHGKPVHPEDLRKIEAIVNQQIKDELDVYASETSLSVAKRIAGLRA</sequence>
<gene>
    <name evidence="10" type="primary">ALATS</name>
    <name evidence="10" type="ORF">T12_14898</name>
</gene>
<evidence type="ECO:0000256" key="2">
    <source>
        <dbReference type="ARBA" id="ARBA00013168"/>
    </source>
</evidence>
<feature type="non-terminal residue" evidence="10">
    <location>
        <position position="76"/>
    </location>
</feature>
<dbReference type="FunFam" id="3.30.980.10:FF:000004">
    <property type="entry name" value="Alanine--tRNA ligase, cytoplasmic"/>
    <property type="match status" value="1"/>
</dbReference>
<dbReference type="PANTHER" id="PTHR11777">
    <property type="entry name" value="ALANYL-TRNA SYNTHETASE"/>
    <property type="match status" value="1"/>
</dbReference>
<dbReference type="GO" id="GO:0004813">
    <property type="term" value="F:alanine-tRNA ligase activity"/>
    <property type="evidence" value="ECO:0007669"/>
    <property type="project" value="UniProtKB-EC"/>
</dbReference>
<comment type="similarity">
    <text evidence="1">Belongs to the class-II aminoacyl-tRNA synthetase family.</text>
</comment>
<dbReference type="EMBL" id="JYDQ01004086">
    <property type="protein sequence ID" value="KRY02214.1"/>
    <property type="molecule type" value="Genomic_DNA"/>
</dbReference>
<dbReference type="SUPFAM" id="SSF55186">
    <property type="entry name" value="ThrRS/AlaRS common domain"/>
    <property type="match status" value="1"/>
</dbReference>
<proteinExistence type="inferred from homology"/>
<organism evidence="10 11">
    <name type="scientific">Trichinella patagoniensis</name>
    <dbReference type="NCBI Taxonomy" id="990121"/>
    <lineage>
        <taxon>Eukaryota</taxon>
        <taxon>Metazoa</taxon>
        <taxon>Ecdysozoa</taxon>
        <taxon>Nematoda</taxon>
        <taxon>Enoplea</taxon>
        <taxon>Dorylaimia</taxon>
        <taxon>Trichinellida</taxon>
        <taxon>Trichinellidae</taxon>
        <taxon>Trichinella</taxon>
    </lineage>
</organism>
<dbReference type="GO" id="GO:0005739">
    <property type="term" value="C:mitochondrion"/>
    <property type="evidence" value="ECO:0007669"/>
    <property type="project" value="TreeGrafter"/>
</dbReference>
<keyword evidence="3" id="KW-0820">tRNA-binding</keyword>
<keyword evidence="6" id="KW-0067">ATP-binding</keyword>
<dbReference type="InterPro" id="IPR050058">
    <property type="entry name" value="Ala-tRNA_ligase"/>
</dbReference>
<evidence type="ECO:0000256" key="8">
    <source>
        <dbReference type="ARBA" id="ARBA00022917"/>
    </source>
</evidence>
<evidence type="ECO:0000256" key="5">
    <source>
        <dbReference type="ARBA" id="ARBA00022741"/>
    </source>
</evidence>
<keyword evidence="9" id="KW-0030">Aminoacyl-tRNA synthetase</keyword>
<protein>
    <recommendedName>
        <fullName evidence="2">alanine--tRNA ligase</fullName>
        <ecNumber evidence="2">6.1.1.7</ecNumber>
    </recommendedName>
</protein>
<accession>A0A0V0YPX8</accession>
<dbReference type="GO" id="GO:0002161">
    <property type="term" value="F:aminoacyl-tRNA deacylase activity"/>
    <property type="evidence" value="ECO:0007669"/>
    <property type="project" value="TreeGrafter"/>
</dbReference>
<dbReference type="InterPro" id="IPR018163">
    <property type="entry name" value="Thr/Ala-tRNA-synth_IIc_edit"/>
</dbReference>
<evidence type="ECO:0000256" key="1">
    <source>
        <dbReference type="ARBA" id="ARBA00008226"/>
    </source>
</evidence>
<keyword evidence="5" id="KW-0547">Nucleotide-binding</keyword>
<evidence type="ECO:0000256" key="6">
    <source>
        <dbReference type="ARBA" id="ARBA00022840"/>
    </source>
</evidence>
<dbReference type="PANTHER" id="PTHR11777:SF9">
    <property type="entry name" value="ALANINE--TRNA LIGASE, CYTOPLASMIC"/>
    <property type="match status" value="1"/>
</dbReference>
<dbReference type="Proteomes" id="UP000054783">
    <property type="component" value="Unassembled WGS sequence"/>
</dbReference>
<dbReference type="STRING" id="990121.A0A0V0YPX8"/>